<dbReference type="EC" id="2.7.13.3" evidence="5"/>
<keyword evidence="16" id="KW-0472">Membrane</keyword>
<dbReference type="GO" id="GO:0005886">
    <property type="term" value="C:plasma membrane"/>
    <property type="evidence" value="ECO:0007669"/>
    <property type="project" value="UniProtKB-SubCell"/>
</dbReference>
<dbReference type="EMBL" id="CP011311">
    <property type="protein sequence ID" value="AKE38734.1"/>
    <property type="molecule type" value="Genomic_DNA"/>
</dbReference>
<keyword evidence="13" id="KW-0067">ATP-binding</keyword>
<dbReference type="Gene3D" id="1.10.287.130">
    <property type="match status" value="1"/>
</dbReference>
<keyword evidence="15" id="KW-0904">Protein phosphatase</keyword>
<dbReference type="SMART" id="SM00388">
    <property type="entry name" value="HisKA"/>
    <property type="match status" value="1"/>
</dbReference>
<dbReference type="InterPro" id="IPR050980">
    <property type="entry name" value="2C_sensor_his_kinase"/>
</dbReference>
<keyword evidence="16" id="KW-1133">Transmembrane helix</keyword>
<dbReference type="SUPFAM" id="SSF158472">
    <property type="entry name" value="HAMP domain-like"/>
    <property type="match status" value="1"/>
</dbReference>
<keyword evidence="18" id="KW-0346">Stress response</keyword>
<evidence type="ECO:0000256" key="16">
    <source>
        <dbReference type="ARBA" id="ARBA00022989"/>
    </source>
</evidence>
<evidence type="ECO:0000256" key="15">
    <source>
        <dbReference type="ARBA" id="ARBA00022912"/>
    </source>
</evidence>
<dbReference type="RefSeq" id="WP_046453273.1">
    <property type="nucleotide sequence ID" value="NZ_CP011311.1"/>
</dbReference>
<evidence type="ECO:0000256" key="6">
    <source>
        <dbReference type="ARBA" id="ARBA00022475"/>
    </source>
</evidence>
<dbReference type="STRING" id="161896.UL81_03795"/>
<keyword evidence="11 23" id="KW-0418">Kinase</keyword>
<dbReference type="InterPro" id="IPR036097">
    <property type="entry name" value="HisK_dim/P_sf"/>
</dbReference>
<dbReference type="GO" id="GO:0000155">
    <property type="term" value="F:phosphorelay sensor kinase activity"/>
    <property type="evidence" value="ECO:0007669"/>
    <property type="project" value="InterPro"/>
</dbReference>
<keyword evidence="8 23" id="KW-0808">Transferase</keyword>
<comment type="cofactor">
    <cofactor evidence="3">
        <name>Mg(2+)</name>
        <dbReference type="ChEBI" id="CHEBI:18420"/>
    </cofactor>
</comment>
<evidence type="ECO:0000256" key="19">
    <source>
        <dbReference type="ARBA" id="ARBA00023026"/>
    </source>
</evidence>
<evidence type="ECO:0000256" key="11">
    <source>
        <dbReference type="ARBA" id="ARBA00022777"/>
    </source>
</evidence>
<evidence type="ECO:0000256" key="12">
    <source>
        <dbReference type="ARBA" id="ARBA00022801"/>
    </source>
</evidence>
<evidence type="ECO:0000256" key="7">
    <source>
        <dbReference type="ARBA" id="ARBA00022553"/>
    </source>
</evidence>
<dbReference type="PRINTS" id="PR00344">
    <property type="entry name" value="BCTRLSENSOR"/>
</dbReference>
<evidence type="ECO:0000256" key="20">
    <source>
        <dbReference type="ARBA" id="ARBA00023211"/>
    </source>
</evidence>
<evidence type="ECO:0000256" key="3">
    <source>
        <dbReference type="ARBA" id="ARBA00001946"/>
    </source>
</evidence>
<dbReference type="SMART" id="SM00304">
    <property type="entry name" value="HAMP"/>
    <property type="match status" value="1"/>
</dbReference>
<evidence type="ECO:0000256" key="21">
    <source>
        <dbReference type="ARBA" id="ARBA00040454"/>
    </source>
</evidence>
<protein>
    <recommendedName>
        <fullName evidence="21">Signal transduction histidine-protein kinase/phosphatase MprB</fullName>
        <ecNumber evidence="5">2.7.13.3</ecNumber>
    </recommendedName>
    <alternativeName>
        <fullName evidence="22">Mycobacterial persistence regulator B</fullName>
    </alternativeName>
</protein>
<dbReference type="Pfam" id="PF00672">
    <property type="entry name" value="HAMP"/>
    <property type="match status" value="1"/>
</dbReference>
<reference evidence="23 24" key="1">
    <citation type="journal article" date="2015" name="Genome Announc.">
        <title>Complete Genome Sequence of Corynebacterium camporealensis DSM 44610, Isolated from the Milk of a Manchega Sheep with Subclinical Mastitis.</title>
        <authorList>
            <person name="Ruckert C."/>
            <person name="Albersmeier A."/>
            <person name="Winkler A."/>
            <person name="Tauch A."/>
        </authorList>
    </citation>
    <scope>NUCLEOTIDE SEQUENCE [LARGE SCALE GENOMIC DNA]</scope>
    <source>
        <strain evidence="23 24">DSM 44610</strain>
    </source>
</reference>
<dbReference type="PROSITE" id="PS50885">
    <property type="entry name" value="HAMP"/>
    <property type="match status" value="1"/>
</dbReference>
<keyword evidence="9" id="KW-0812">Transmembrane</keyword>
<organism evidence="23 24">
    <name type="scientific">Corynebacterium camporealensis</name>
    <dbReference type="NCBI Taxonomy" id="161896"/>
    <lineage>
        <taxon>Bacteria</taxon>
        <taxon>Bacillati</taxon>
        <taxon>Actinomycetota</taxon>
        <taxon>Actinomycetes</taxon>
        <taxon>Mycobacteriales</taxon>
        <taxon>Corynebacteriaceae</taxon>
        <taxon>Corynebacterium</taxon>
    </lineage>
</organism>
<evidence type="ECO:0000256" key="13">
    <source>
        <dbReference type="ARBA" id="ARBA00022840"/>
    </source>
</evidence>
<evidence type="ECO:0000256" key="4">
    <source>
        <dbReference type="ARBA" id="ARBA00004651"/>
    </source>
</evidence>
<dbReference type="InterPro" id="IPR003660">
    <property type="entry name" value="HAMP_dom"/>
</dbReference>
<dbReference type="Gene3D" id="3.30.565.10">
    <property type="entry name" value="Histidine kinase-like ATPase, C-terminal domain"/>
    <property type="match status" value="1"/>
</dbReference>
<proteinExistence type="predicted"/>
<accession>A0A0F6TAM6</accession>
<dbReference type="CDD" id="cd00075">
    <property type="entry name" value="HATPase"/>
    <property type="match status" value="1"/>
</dbReference>
<keyword evidence="12" id="KW-0378">Hydrolase</keyword>
<evidence type="ECO:0000256" key="14">
    <source>
        <dbReference type="ARBA" id="ARBA00022842"/>
    </source>
</evidence>
<dbReference type="HOGENOM" id="CLU_000445_89_6_11"/>
<dbReference type="GO" id="GO:0005524">
    <property type="term" value="F:ATP binding"/>
    <property type="evidence" value="ECO:0007669"/>
    <property type="project" value="UniProtKB-KW"/>
</dbReference>
<dbReference type="InterPro" id="IPR005467">
    <property type="entry name" value="His_kinase_dom"/>
</dbReference>
<dbReference type="Pfam" id="PF00512">
    <property type="entry name" value="HisKA"/>
    <property type="match status" value="1"/>
</dbReference>
<dbReference type="Pfam" id="PF02518">
    <property type="entry name" value="HATPase_c"/>
    <property type="match status" value="1"/>
</dbReference>
<dbReference type="AlphaFoldDB" id="A0A0F6TAM6"/>
<dbReference type="PANTHER" id="PTHR44936:SF9">
    <property type="entry name" value="SENSOR PROTEIN CREC"/>
    <property type="match status" value="1"/>
</dbReference>
<keyword evidence="19" id="KW-0843">Virulence</keyword>
<evidence type="ECO:0000256" key="9">
    <source>
        <dbReference type="ARBA" id="ARBA00022692"/>
    </source>
</evidence>
<name>A0A0F6TAM6_9CORY</name>
<keyword evidence="20" id="KW-0464">Manganese</keyword>
<dbReference type="PROSITE" id="PS50109">
    <property type="entry name" value="HIS_KIN"/>
    <property type="match status" value="1"/>
</dbReference>
<dbReference type="InterPro" id="IPR003594">
    <property type="entry name" value="HATPase_dom"/>
</dbReference>
<dbReference type="SUPFAM" id="SSF55874">
    <property type="entry name" value="ATPase domain of HSP90 chaperone/DNA topoisomerase II/histidine kinase"/>
    <property type="match status" value="1"/>
</dbReference>
<evidence type="ECO:0000256" key="1">
    <source>
        <dbReference type="ARBA" id="ARBA00000085"/>
    </source>
</evidence>
<keyword evidence="24" id="KW-1185">Reference proteome</keyword>
<dbReference type="CDD" id="cd00082">
    <property type="entry name" value="HisKA"/>
    <property type="match status" value="1"/>
</dbReference>
<evidence type="ECO:0000256" key="10">
    <source>
        <dbReference type="ARBA" id="ARBA00022741"/>
    </source>
</evidence>
<dbReference type="KEGG" id="ccj:UL81_03795"/>
<dbReference type="OrthoDB" id="9786919at2"/>
<dbReference type="Proteomes" id="UP000033566">
    <property type="component" value="Chromosome"/>
</dbReference>
<evidence type="ECO:0000256" key="2">
    <source>
        <dbReference type="ARBA" id="ARBA00001936"/>
    </source>
</evidence>
<gene>
    <name evidence="23" type="primary">mprB</name>
    <name evidence="23" type="ORF">UL81_03795</name>
</gene>
<keyword evidence="14" id="KW-0460">Magnesium</keyword>
<dbReference type="InterPro" id="IPR036890">
    <property type="entry name" value="HATPase_C_sf"/>
</dbReference>
<evidence type="ECO:0000256" key="5">
    <source>
        <dbReference type="ARBA" id="ARBA00012438"/>
    </source>
</evidence>
<keyword evidence="6" id="KW-1003">Cell membrane</keyword>
<evidence type="ECO:0000256" key="17">
    <source>
        <dbReference type="ARBA" id="ARBA00023012"/>
    </source>
</evidence>
<evidence type="ECO:0000313" key="23">
    <source>
        <dbReference type="EMBL" id="AKE38734.1"/>
    </source>
</evidence>
<keyword evidence="7" id="KW-0597">Phosphoprotein</keyword>
<evidence type="ECO:0000256" key="18">
    <source>
        <dbReference type="ARBA" id="ARBA00023016"/>
    </source>
</evidence>
<dbReference type="CDD" id="cd06225">
    <property type="entry name" value="HAMP"/>
    <property type="match status" value="1"/>
</dbReference>
<evidence type="ECO:0000313" key="24">
    <source>
        <dbReference type="Proteomes" id="UP000033566"/>
    </source>
</evidence>
<sequence>MMLRKPVDPTEASALSDSTGPVIRLNPESRGGWPSHIPLRWRLSLATGSVVAIAVALVSLATFWLVSWSLTAEVDEELSDKATVLIQKSADPAYVEDIDEEIERFKIYNPDTRVSIAPPSSTFTYGDTIAVGGQFTRDGYYETATHSSGGERVVAKRYDVDGTQVVLARDMQNHQQLVTLLGTMLFFVVAFGVILEILSGMVVAKTGMQPLARLRRAANYIAETGDLRPIEVQNDDELGQLTDSFNHMLAALQESRTRQAQFVADAGHELKTPLTSMRTNIELLMMLNKAGPNAAISQEDMDDLEQDVMKQMQELSTLIGDLVDLAREDAAEKEPEWMDLEDVLDTSLTRVRRRRMDIHFDVDTEPWFVKGDPFALGRATLNMLDNAVKWSPADGTVRVTMHPLSDAQVRLRIDDSGPGIPDADKVRVFERFYRAPESRSMPGSGLGLAIVKAVVDRHEGTIVIKDAPGGGTRFEVILPGKAAAD</sequence>
<comment type="catalytic activity">
    <reaction evidence="1">
        <text>ATP + protein L-histidine = ADP + protein N-phospho-L-histidine.</text>
        <dbReference type="EC" id="2.7.13.3"/>
    </reaction>
</comment>
<dbReference type="SMART" id="SM00387">
    <property type="entry name" value="HATPase_c"/>
    <property type="match status" value="1"/>
</dbReference>
<comment type="subcellular location">
    <subcellularLocation>
        <location evidence="4">Cell membrane</location>
        <topology evidence="4">Multi-pass membrane protein</topology>
    </subcellularLocation>
</comment>
<evidence type="ECO:0000256" key="8">
    <source>
        <dbReference type="ARBA" id="ARBA00022679"/>
    </source>
</evidence>
<comment type="cofactor">
    <cofactor evidence="2">
        <name>Mn(2+)</name>
        <dbReference type="ChEBI" id="CHEBI:29035"/>
    </cofactor>
</comment>
<dbReference type="PATRIC" id="fig|161896.4.peg.745"/>
<dbReference type="InterPro" id="IPR003661">
    <property type="entry name" value="HisK_dim/P_dom"/>
</dbReference>
<dbReference type="GO" id="GO:0004721">
    <property type="term" value="F:phosphoprotein phosphatase activity"/>
    <property type="evidence" value="ECO:0007669"/>
    <property type="project" value="UniProtKB-KW"/>
</dbReference>
<dbReference type="InterPro" id="IPR004358">
    <property type="entry name" value="Sig_transdc_His_kin-like_C"/>
</dbReference>
<dbReference type="PANTHER" id="PTHR44936">
    <property type="entry name" value="SENSOR PROTEIN CREC"/>
    <property type="match status" value="1"/>
</dbReference>
<dbReference type="Gene3D" id="6.10.340.10">
    <property type="match status" value="1"/>
</dbReference>
<keyword evidence="17" id="KW-0902">Two-component regulatory system</keyword>
<keyword evidence="10" id="KW-0547">Nucleotide-binding</keyword>
<dbReference type="SUPFAM" id="SSF47384">
    <property type="entry name" value="Homodimeric domain of signal transducing histidine kinase"/>
    <property type="match status" value="1"/>
</dbReference>
<evidence type="ECO:0000256" key="22">
    <source>
        <dbReference type="ARBA" id="ARBA00041776"/>
    </source>
</evidence>